<comment type="caution">
    <text evidence="2">The sequence shown here is derived from an EMBL/GenBank/DDBJ whole genome shotgun (WGS) entry which is preliminary data.</text>
</comment>
<reference evidence="2 3" key="1">
    <citation type="journal article" date="2014" name="Genome Biol. Evol.">
        <title>The genome of the myxosporean Thelohanellus kitauei shows adaptations to nutrient acquisition within its fish host.</title>
        <authorList>
            <person name="Yang Y."/>
            <person name="Xiong J."/>
            <person name="Zhou Z."/>
            <person name="Huo F."/>
            <person name="Miao W."/>
            <person name="Ran C."/>
            <person name="Liu Y."/>
            <person name="Zhang J."/>
            <person name="Feng J."/>
            <person name="Wang M."/>
            <person name="Wang M."/>
            <person name="Wang L."/>
            <person name="Yao B."/>
        </authorList>
    </citation>
    <scope>NUCLEOTIDE SEQUENCE [LARGE SCALE GENOMIC DNA]</scope>
    <source>
        <strain evidence="2">Wuqing</strain>
    </source>
</reference>
<dbReference type="OrthoDB" id="2603at2759"/>
<dbReference type="GO" id="GO:0016740">
    <property type="term" value="F:transferase activity"/>
    <property type="evidence" value="ECO:0007669"/>
    <property type="project" value="UniProtKB-KW"/>
</dbReference>
<proteinExistence type="predicted"/>
<dbReference type="Pfam" id="PF00535">
    <property type="entry name" value="Glycos_transf_2"/>
    <property type="match status" value="1"/>
</dbReference>
<organism evidence="2 3">
    <name type="scientific">Thelohanellus kitauei</name>
    <name type="common">Myxosporean</name>
    <dbReference type="NCBI Taxonomy" id="669202"/>
    <lineage>
        <taxon>Eukaryota</taxon>
        <taxon>Metazoa</taxon>
        <taxon>Cnidaria</taxon>
        <taxon>Myxozoa</taxon>
        <taxon>Myxosporea</taxon>
        <taxon>Bivalvulida</taxon>
        <taxon>Platysporina</taxon>
        <taxon>Myxobolidae</taxon>
        <taxon>Thelohanellus</taxon>
    </lineage>
</organism>
<evidence type="ECO:0000313" key="3">
    <source>
        <dbReference type="Proteomes" id="UP000031668"/>
    </source>
</evidence>
<dbReference type="AlphaFoldDB" id="A0A0C2MBT0"/>
<evidence type="ECO:0000259" key="1">
    <source>
        <dbReference type="Pfam" id="PF00535"/>
    </source>
</evidence>
<keyword evidence="2" id="KW-0808">Transferase</keyword>
<accession>A0A0C2MBT0</accession>
<keyword evidence="3" id="KW-1185">Reference proteome</keyword>
<dbReference type="EMBL" id="JWZT01005248">
    <property type="protein sequence ID" value="KII61799.1"/>
    <property type="molecule type" value="Genomic_DNA"/>
</dbReference>
<protein>
    <submittedName>
        <fullName evidence="2">N-acetylglucosaminyl-diphospho-decaprenol L-rhamnosyltransferase</fullName>
    </submittedName>
</protein>
<dbReference type="PANTHER" id="PTHR43179">
    <property type="entry name" value="RHAMNOSYLTRANSFERASE WBBL"/>
    <property type="match status" value="1"/>
</dbReference>
<dbReference type="SUPFAM" id="SSF53448">
    <property type="entry name" value="Nucleotide-diphospho-sugar transferases"/>
    <property type="match status" value="1"/>
</dbReference>
<dbReference type="Gene3D" id="3.90.550.10">
    <property type="entry name" value="Spore Coat Polysaccharide Biosynthesis Protein SpsA, Chain A"/>
    <property type="match status" value="1"/>
</dbReference>
<gene>
    <name evidence="2" type="ORF">RF11_11410</name>
</gene>
<dbReference type="Proteomes" id="UP000031668">
    <property type="component" value="Unassembled WGS sequence"/>
</dbReference>
<name>A0A0C2MBT0_THEKT</name>
<dbReference type="InterPro" id="IPR001173">
    <property type="entry name" value="Glyco_trans_2-like"/>
</dbReference>
<dbReference type="CDD" id="cd04186">
    <property type="entry name" value="GT_2_like_c"/>
    <property type="match status" value="1"/>
</dbReference>
<feature type="domain" description="Glycosyltransferase 2-like" evidence="1">
    <location>
        <begin position="3"/>
        <end position="153"/>
    </location>
</feature>
<dbReference type="PANTHER" id="PTHR43179:SF7">
    <property type="entry name" value="RHAMNOSYLTRANSFERASE WBBL"/>
    <property type="match status" value="1"/>
</dbReference>
<dbReference type="InterPro" id="IPR029044">
    <property type="entry name" value="Nucleotide-diphossugar_trans"/>
</dbReference>
<sequence length="288" mass="33561">MDCIDSILRGSFQDYELIVVDNNSSEDERGIFIDYLKIKNNDKIHFIDNDINFGFALGNILGISESKGEYIFVLNNDTLVDEGALDILHSFMEDNPDVSLCIPSQYNKDGTYHPSFAYLPSVGNQWFGNGLCRMLKSSEYMDRKKEYKKPFRVQMGSGASMFFRASDYFKVGGLDPNFFLYCEEEDICIRMKKEKMNIFFVPDAKIVHYGGGSTNRNLDIEIEFYRSLFYFFDKNYNFLSAKSLKFRFIIKELIKSCKKPTRFKLFFAIIIRPSLSYSLRHKQRGLKN</sequence>
<dbReference type="OMA" id="AHIRMFA"/>
<evidence type="ECO:0000313" key="2">
    <source>
        <dbReference type="EMBL" id="KII61799.1"/>
    </source>
</evidence>